<evidence type="ECO:0000313" key="1">
    <source>
        <dbReference type="EMBL" id="KAK7062176.1"/>
    </source>
</evidence>
<dbReference type="AlphaFoldDB" id="A0AAW0EB95"/>
<dbReference type="SUPFAM" id="SSF52047">
    <property type="entry name" value="RNI-like"/>
    <property type="match status" value="1"/>
</dbReference>
<gene>
    <name evidence="1" type="ORF">R3P38DRAFT_2833843</name>
</gene>
<comment type="caution">
    <text evidence="1">The sequence shown here is derived from an EMBL/GenBank/DDBJ whole genome shotgun (WGS) entry which is preliminary data.</text>
</comment>
<name>A0AAW0EB95_9AGAR</name>
<keyword evidence="2" id="KW-1185">Reference proteome</keyword>
<dbReference type="Gene3D" id="3.80.10.10">
    <property type="entry name" value="Ribonuclease Inhibitor"/>
    <property type="match status" value="1"/>
</dbReference>
<organism evidence="1 2">
    <name type="scientific">Favolaschia claudopus</name>
    <dbReference type="NCBI Taxonomy" id="2862362"/>
    <lineage>
        <taxon>Eukaryota</taxon>
        <taxon>Fungi</taxon>
        <taxon>Dikarya</taxon>
        <taxon>Basidiomycota</taxon>
        <taxon>Agaricomycotina</taxon>
        <taxon>Agaricomycetes</taxon>
        <taxon>Agaricomycetidae</taxon>
        <taxon>Agaricales</taxon>
        <taxon>Marasmiineae</taxon>
        <taxon>Mycenaceae</taxon>
        <taxon>Favolaschia</taxon>
    </lineage>
</organism>
<accession>A0AAW0EB95</accession>
<protein>
    <submittedName>
        <fullName evidence="1">F-box domain-containing protein</fullName>
    </submittedName>
</protein>
<dbReference type="InterPro" id="IPR032675">
    <property type="entry name" value="LRR_dom_sf"/>
</dbReference>
<sequence length="502" mass="57074">MASALLRRRLAEIEAESIEQKTVFAQKLAALDREKADIQRQLNSTAFFPVTTLPVEITTEIFLLCLPSIDDLRNNRQHISATMKSHAPTVFLGVCRDWRDIALATPSLWSCLYLRLDLIHKNIAERPGVFEDFIAQWFGRAANRPLSVAFHHRRYQEDASTFSDWHLAPSRLRDVIHKYAPRFEYLELDFGQADLRSMQLETVSFPRLLCAAIGDQYGPDPDRFNPVEVFSNAPILNDLRCITDSVLSYYSPPLSQLTKFDGEIDTMQLFAQAPNLIEVTCSVVYLDPPPTSMISHPNLQSLTLVPSIHEQKPLDILQHLTLPALQSLRISDMEDLTYPALDSFLDRSQPPLRTLSIRADDEDFDWETVSGLVSETLENLEVIFPPLHVQSAILRPMSSVFALPFPRLQTLTLRTRAGISYDDLIRFLDIRTSLPELATLRSFHLHCSPGAFMEDLMWANSSLDRKQHLTLDIKTHLARFASNRGVDVRIGGDKTYIDFRSG</sequence>
<evidence type="ECO:0000313" key="2">
    <source>
        <dbReference type="Proteomes" id="UP001362999"/>
    </source>
</evidence>
<proteinExistence type="predicted"/>
<reference evidence="1 2" key="1">
    <citation type="journal article" date="2024" name="J Genomics">
        <title>Draft genome sequencing and assembly of Favolaschia claudopus CIRM-BRFM 2984 isolated from oak limbs.</title>
        <authorList>
            <person name="Navarro D."/>
            <person name="Drula E."/>
            <person name="Chaduli D."/>
            <person name="Cazenave R."/>
            <person name="Ahrendt S."/>
            <person name="Wang J."/>
            <person name="Lipzen A."/>
            <person name="Daum C."/>
            <person name="Barry K."/>
            <person name="Grigoriev I.V."/>
            <person name="Favel A."/>
            <person name="Rosso M.N."/>
            <person name="Martin F."/>
        </authorList>
    </citation>
    <scope>NUCLEOTIDE SEQUENCE [LARGE SCALE GENOMIC DNA]</scope>
    <source>
        <strain evidence="1 2">CIRM-BRFM 2984</strain>
    </source>
</reference>
<dbReference type="EMBL" id="JAWWNJ010000002">
    <property type="protein sequence ID" value="KAK7062176.1"/>
    <property type="molecule type" value="Genomic_DNA"/>
</dbReference>
<dbReference type="Proteomes" id="UP001362999">
    <property type="component" value="Unassembled WGS sequence"/>
</dbReference>